<reference evidence="2" key="2">
    <citation type="submission" date="2013-12" db="EMBL/GenBank/DDBJ databases">
        <authorList>
            <person name="Yu Y."/>
            <person name="Lee S."/>
            <person name="de Baynast K."/>
            <person name="Wissotski M."/>
            <person name="Liu L."/>
            <person name="Talag J."/>
            <person name="Goicoechea J."/>
            <person name="Angelova A."/>
            <person name="Jetty R."/>
            <person name="Kudrna D."/>
            <person name="Golser W."/>
            <person name="Rivera L."/>
            <person name="Zhang J."/>
            <person name="Wing R."/>
        </authorList>
    </citation>
    <scope>NUCLEOTIDE SEQUENCE</scope>
</reference>
<dbReference type="Gramene" id="LPERR01G21940.1">
    <property type="protein sequence ID" value="LPERR01G21940.1"/>
    <property type="gene ID" value="LPERR01G21940"/>
</dbReference>
<proteinExistence type="predicted"/>
<organism evidence="1 2">
    <name type="scientific">Leersia perrieri</name>
    <dbReference type="NCBI Taxonomy" id="77586"/>
    <lineage>
        <taxon>Eukaryota</taxon>
        <taxon>Viridiplantae</taxon>
        <taxon>Streptophyta</taxon>
        <taxon>Embryophyta</taxon>
        <taxon>Tracheophyta</taxon>
        <taxon>Spermatophyta</taxon>
        <taxon>Magnoliopsida</taxon>
        <taxon>Liliopsida</taxon>
        <taxon>Poales</taxon>
        <taxon>Poaceae</taxon>
        <taxon>BOP clade</taxon>
        <taxon>Oryzoideae</taxon>
        <taxon>Oryzeae</taxon>
        <taxon>Oryzinae</taxon>
        <taxon>Leersia</taxon>
    </lineage>
</organism>
<protein>
    <submittedName>
        <fullName evidence="1">Uncharacterized protein</fullName>
    </submittedName>
</protein>
<evidence type="ECO:0000313" key="2">
    <source>
        <dbReference type="Proteomes" id="UP000032180"/>
    </source>
</evidence>
<evidence type="ECO:0000313" key="1">
    <source>
        <dbReference type="EnsemblPlants" id="LPERR01G21940.1"/>
    </source>
</evidence>
<dbReference type="AlphaFoldDB" id="A0A0D9V3V4"/>
<dbReference type="HOGENOM" id="CLU_1930570_0_0_1"/>
<keyword evidence="2" id="KW-1185">Reference proteome</keyword>
<dbReference type="Proteomes" id="UP000032180">
    <property type="component" value="Chromosome 1"/>
</dbReference>
<name>A0A0D9V3V4_9ORYZ</name>
<sequence length="131" mass="14677">MMHRLRMETRAGPTCQLDRTLPLPGCVWLAHVIPLPIVSLVACTHARDATRRDEMRLPNVRCVPFRTTTTASISGRQLEIGRVRARRHAGVGLPQSTFPFAVSCARPHVPVRLRGLVKGGWRRTRVGDRIV</sequence>
<reference evidence="1" key="3">
    <citation type="submission" date="2015-04" db="UniProtKB">
        <authorList>
            <consortium name="EnsemblPlants"/>
        </authorList>
    </citation>
    <scope>IDENTIFICATION</scope>
</reference>
<dbReference type="EnsemblPlants" id="LPERR01G21940.1">
    <property type="protein sequence ID" value="LPERR01G21940.1"/>
    <property type="gene ID" value="LPERR01G21940"/>
</dbReference>
<accession>A0A0D9V3V4</accession>
<reference evidence="1 2" key="1">
    <citation type="submission" date="2012-08" db="EMBL/GenBank/DDBJ databases">
        <title>Oryza genome evolution.</title>
        <authorList>
            <person name="Wing R.A."/>
        </authorList>
    </citation>
    <scope>NUCLEOTIDE SEQUENCE</scope>
</reference>